<dbReference type="Pfam" id="PF12080">
    <property type="entry name" value="GldM_4th"/>
    <property type="match status" value="1"/>
</dbReference>
<evidence type="ECO:0000313" key="6">
    <source>
        <dbReference type="EMBL" id="RWU05695.1"/>
    </source>
</evidence>
<feature type="domain" description="Gliding motility-associated protein GldM second immunoglobulin-like" evidence="5">
    <location>
        <begin position="317"/>
        <end position="399"/>
    </location>
</feature>
<reference evidence="6 7" key="1">
    <citation type="submission" date="2018-06" db="EMBL/GenBank/DDBJ databases">
        <title>Pedobacter endophyticus sp. nov., an endophytic bacterium isolated from a leaf of Triticum aestivum.</title>
        <authorList>
            <person name="Zhang L."/>
        </authorList>
    </citation>
    <scope>NUCLEOTIDE SEQUENCE [LARGE SCALE GENOMIC DNA]</scope>
    <source>
        <strain evidence="6 7">CM134L-2</strain>
    </source>
</reference>
<evidence type="ECO:0000259" key="5">
    <source>
        <dbReference type="Pfam" id="PF21602"/>
    </source>
</evidence>
<evidence type="ECO:0000259" key="4">
    <source>
        <dbReference type="Pfam" id="PF21601"/>
    </source>
</evidence>
<dbReference type="Pfam" id="PF21602">
    <property type="entry name" value="GldM_3rd"/>
    <property type="match status" value="1"/>
</dbReference>
<dbReference type="InterPro" id="IPR022720">
    <property type="entry name" value="Motility-assoc_prot_GldM_N"/>
</dbReference>
<evidence type="ECO:0000256" key="1">
    <source>
        <dbReference type="SAM" id="Phobius"/>
    </source>
</evidence>
<protein>
    <submittedName>
        <fullName evidence="6">Gliding motility protein GldM</fullName>
    </submittedName>
</protein>
<dbReference type="AlphaFoldDB" id="A0A443YPP8"/>
<feature type="domain" description="Gliding motility-associated protein GldM C-terminal" evidence="2">
    <location>
        <begin position="402"/>
        <end position="507"/>
    </location>
</feature>
<dbReference type="Proteomes" id="UP000284120">
    <property type="component" value="Unassembled WGS sequence"/>
</dbReference>
<dbReference type="EMBL" id="SAYW01000005">
    <property type="protein sequence ID" value="RWU05695.1"/>
    <property type="molecule type" value="Genomic_DNA"/>
</dbReference>
<dbReference type="RefSeq" id="WP_113648454.1">
    <property type="nucleotide sequence ID" value="NZ_QMHN01000005.1"/>
</dbReference>
<feature type="transmembrane region" description="Helical" evidence="1">
    <location>
        <begin position="12"/>
        <end position="33"/>
    </location>
</feature>
<sequence length="508" mass="53856">MAGGKETARQKMIGIMYLVLLAMLALNVSDLVLKAFKNINDSLNTSKENVGNNITQLLRNYESTKAKESGDNLLKLNRAKEAQKVAEDLIKHIDGLQAKIAEEGLDENGELVQKNNLDIGQNIMGSDTENKAGKKLQAKINETGKKLAALLQADEGKPTFMLQALDPVKPKAGEPKTWTGNNFGEGVPLAAFRTILTMLQNDAKNMEADIINKILADKPIVVLDQFEAVAVAPSSYVIQGQPYKAEIYLTASDSKSSPDVSVNGNKVPTENGKGVYTGGTGSVGTFTWKGTIRVKERNGNIKTYETKPQTYQVAAPSATVSSDKLNVIYAGIPNPFTISAAGFPNINASITGGGSLTGGNGKYMVNVPGSLVGKEVSISVSGTNAGKTVNLGAPKFRVKAIPAPVAKVGGYGGGDIASVQLKSESEIEADLDDFPFDVKFKILRFEVTVIKPRADAITISGQGGNFTGAVRSAINAVSPGTRVIFDQIVSQGPDGRQKVLPALVFNVK</sequence>
<dbReference type="InterPro" id="IPR022719">
    <property type="entry name" value="Motility-assoc_prot_GldM_C"/>
</dbReference>
<comment type="caution">
    <text evidence="6">The sequence shown here is derived from an EMBL/GenBank/DDBJ whole genome shotgun (WGS) entry which is preliminary data.</text>
</comment>
<dbReference type="Pfam" id="PF21601">
    <property type="entry name" value="GldM_2nd"/>
    <property type="match status" value="1"/>
</dbReference>
<keyword evidence="7" id="KW-1185">Reference proteome</keyword>
<organism evidence="6 7">
    <name type="scientific">Pedobacter chitinilyticus</name>
    <dbReference type="NCBI Taxonomy" id="2233776"/>
    <lineage>
        <taxon>Bacteria</taxon>
        <taxon>Pseudomonadati</taxon>
        <taxon>Bacteroidota</taxon>
        <taxon>Sphingobacteriia</taxon>
        <taxon>Sphingobacteriales</taxon>
        <taxon>Sphingobacteriaceae</taxon>
        <taxon>Pedobacter</taxon>
    </lineage>
</organism>
<evidence type="ECO:0000259" key="2">
    <source>
        <dbReference type="Pfam" id="PF12080"/>
    </source>
</evidence>
<dbReference type="InterPro" id="IPR048406">
    <property type="entry name" value="GldM_Ig-like-2"/>
</dbReference>
<dbReference type="InterPro" id="IPR019859">
    <property type="entry name" value="Motility-assoc_prot_GldM"/>
</dbReference>
<keyword evidence="1" id="KW-1133">Transmembrane helix</keyword>
<proteinExistence type="predicted"/>
<feature type="domain" description="Gliding motility-associated protein GldM first immunoglobulin-like" evidence="4">
    <location>
        <begin position="221"/>
        <end position="314"/>
    </location>
</feature>
<gene>
    <name evidence="6" type="primary">gldM</name>
    <name evidence="6" type="ORF">DPV69_16290</name>
</gene>
<accession>A0A443YPP8</accession>
<feature type="domain" description="Gliding motility-associated protein GldM N-terminal" evidence="3">
    <location>
        <begin position="32"/>
        <end position="216"/>
    </location>
</feature>
<keyword evidence="1" id="KW-0812">Transmembrane</keyword>
<dbReference type="NCBIfam" id="TIGR03517">
    <property type="entry name" value="GldM_gliding"/>
    <property type="match status" value="1"/>
</dbReference>
<dbReference type="InterPro" id="IPR048405">
    <property type="entry name" value="GldM_Ig-like-1"/>
</dbReference>
<keyword evidence="1" id="KW-0472">Membrane</keyword>
<dbReference type="Pfam" id="PF12081">
    <property type="entry name" value="GldM_1st"/>
    <property type="match status" value="1"/>
</dbReference>
<evidence type="ECO:0000259" key="3">
    <source>
        <dbReference type="Pfam" id="PF12081"/>
    </source>
</evidence>
<name>A0A443YPP8_9SPHI</name>
<dbReference type="OrthoDB" id="1490890at2"/>
<evidence type="ECO:0000313" key="7">
    <source>
        <dbReference type="Proteomes" id="UP000284120"/>
    </source>
</evidence>